<accession>A0ABW6RQI4</accession>
<protein>
    <submittedName>
        <fullName evidence="2">AIPR family protein</fullName>
    </submittedName>
</protein>
<dbReference type="RefSeq" id="WP_387898001.1">
    <property type="nucleotide sequence ID" value="NZ_JBIAPK010000011.1"/>
</dbReference>
<dbReference type="InterPro" id="IPR018891">
    <property type="entry name" value="AIPR_C"/>
</dbReference>
<dbReference type="EMBL" id="JBIAPK010000011">
    <property type="protein sequence ID" value="MFF3342827.1"/>
    <property type="molecule type" value="Genomic_DNA"/>
</dbReference>
<feature type="domain" description="Abortive phage infection protein C-terminal" evidence="1">
    <location>
        <begin position="248"/>
        <end position="406"/>
    </location>
</feature>
<name>A0ABW6RQI4_9ACTN</name>
<keyword evidence="3" id="KW-1185">Reference proteome</keyword>
<evidence type="ECO:0000313" key="3">
    <source>
        <dbReference type="Proteomes" id="UP001601976"/>
    </source>
</evidence>
<dbReference type="Proteomes" id="UP001601976">
    <property type="component" value="Unassembled WGS sequence"/>
</dbReference>
<organism evidence="2 3">
    <name type="scientific">Streptomyces flavidovirens</name>
    <dbReference type="NCBI Taxonomy" id="67298"/>
    <lineage>
        <taxon>Bacteria</taxon>
        <taxon>Bacillati</taxon>
        <taxon>Actinomycetota</taxon>
        <taxon>Actinomycetes</taxon>
        <taxon>Kitasatosporales</taxon>
        <taxon>Streptomycetaceae</taxon>
        <taxon>Streptomyces</taxon>
    </lineage>
</organism>
<comment type="caution">
    <text evidence="2">The sequence shown here is derived from an EMBL/GenBank/DDBJ whole genome shotgun (WGS) entry which is preliminary data.</text>
</comment>
<evidence type="ECO:0000313" key="2">
    <source>
        <dbReference type="EMBL" id="MFF3342827.1"/>
    </source>
</evidence>
<gene>
    <name evidence="2" type="ORF">ACFYWW_29565</name>
</gene>
<proteinExistence type="predicted"/>
<dbReference type="Pfam" id="PF10592">
    <property type="entry name" value="AIPR"/>
    <property type="match status" value="1"/>
</dbReference>
<reference evidence="2 3" key="1">
    <citation type="submission" date="2024-10" db="EMBL/GenBank/DDBJ databases">
        <title>The Natural Products Discovery Center: Release of the First 8490 Sequenced Strains for Exploring Actinobacteria Biosynthetic Diversity.</title>
        <authorList>
            <person name="Kalkreuter E."/>
            <person name="Kautsar S.A."/>
            <person name="Yang D."/>
            <person name="Bader C.D."/>
            <person name="Teijaro C.N."/>
            <person name="Fluegel L."/>
            <person name="Davis C.M."/>
            <person name="Simpson J.R."/>
            <person name="Lauterbach L."/>
            <person name="Steele A.D."/>
            <person name="Gui C."/>
            <person name="Meng S."/>
            <person name="Li G."/>
            <person name="Viehrig K."/>
            <person name="Ye F."/>
            <person name="Su P."/>
            <person name="Kiefer A.F."/>
            <person name="Nichols A."/>
            <person name="Cepeda A.J."/>
            <person name="Yan W."/>
            <person name="Fan B."/>
            <person name="Jiang Y."/>
            <person name="Adhikari A."/>
            <person name="Zheng C.-J."/>
            <person name="Schuster L."/>
            <person name="Cowan T.M."/>
            <person name="Smanski M.J."/>
            <person name="Chevrette M.G."/>
            <person name="De Carvalho L.P.S."/>
            <person name="Shen B."/>
        </authorList>
    </citation>
    <scope>NUCLEOTIDE SEQUENCE [LARGE SCALE GENOMIC DNA]</scope>
    <source>
        <strain evidence="2 3">NPDC003029</strain>
    </source>
</reference>
<sequence length="715" mass="78865">MAHNVERDIPAQVRQVRRAFNDTYTDLLDMSDFAGHSEERRADARLSRALAAHAVRIVTGWSARDAALTVIDGGGDQGIDAIAIVSEPAHVYLVQAKWSSKGTARAKTEAVHKLLAGLRLIDSEEFAQFNPRGQKLAQEAKALMGQGAVSVTQVIVLMGAEPVSAEVEQALSNGENEFNRHGDLLGRRVIHASEVWAKVRDDIAAKPVDMAADLFPWFGVSSPYESYQGVVTAEQIAAWLRDHGADLFNLNIRNPLGRTPINNDLVGTLTQEPAHFWYFNNGITILCDSVHKTQQSMLAPEQHPLSLQIRGASVVNGAQTVRSIADAMAKEQSDAGFAKVGVRIIVTGGAEEFAKRTTQATNRQNHIEPRDFIALDPVQAALMEEIKAELGLDYSVRRGELEPPAESGCSVVEAACALACAHPHSQYAARIAASLDVLWERGSQGVYDVLFRPQPSAYQLWNAVLALRAVRRTLHELRARFEGRGAAVVEHGAFLIAHLVFQELGTESMDEPDPLLSWAEGAVARVPEILERVVPALVAAMDSLYGERSQIRYLSADTQRCKELTAEVRHRIAEGVEQAIPEKYRRQKKQRKPRRPNAVHVIIDQGALKDGAVLTLNTYIVPEQDALKDWLAQDEQRSRATWVNHRTRPVLWAADGEQYSPSGLISRMWELAGWEERPVSNQGTTRWSTAEGDTLAELAWRLLGELEEQDGEPGV</sequence>
<evidence type="ECO:0000259" key="1">
    <source>
        <dbReference type="Pfam" id="PF10592"/>
    </source>
</evidence>